<name>A0A9W9MJM1_9EURO</name>
<dbReference type="AlphaFoldDB" id="A0A9W9MJM1"/>
<sequence length="149" mass="16236">MFLDAITGRNDGDIAMPARKKQTPFFATEYKQNAPTPPAGLRRDSTTQLSPKPTIVPTAHLVLTPSTMPPLKVLICGGGIAGPALVFWLSKLGHDLTVVERFPSLRVSGQQLDLRGPGISVMKRMGLEDLFDSQSIKEAGIQFVDDHRK</sequence>
<gene>
    <name evidence="2" type="ORF">N7449_004576</name>
</gene>
<dbReference type="Gene3D" id="3.50.50.60">
    <property type="entry name" value="FAD/NAD(P)-binding domain"/>
    <property type="match status" value="1"/>
</dbReference>
<reference evidence="2" key="2">
    <citation type="journal article" date="2023" name="IMA Fungus">
        <title>Comparative genomic study of the Penicillium genus elucidates a diverse pangenome and 15 lateral gene transfer events.</title>
        <authorList>
            <person name="Petersen C."/>
            <person name="Sorensen T."/>
            <person name="Nielsen M.R."/>
            <person name="Sondergaard T.E."/>
            <person name="Sorensen J.L."/>
            <person name="Fitzpatrick D.A."/>
            <person name="Frisvad J.C."/>
            <person name="Nielsen K.L."/>
        </authorList>
    </citation>
    <scope>NUCLEOTIDE SEQUENCE</scope>
    <source>
        <strain evidence="2">IBT 20477</strain>
    </source>
</reference>
<dbReference type="InterPro" id="IPR036188">
    <property type="entry name" value="FAD/NAD-bd_sf"/>
</dbReference>
<organism evidence="2 3">
    <name type="scientific">Penicillium cf. viridicatum</name>
    <dbReference type="NCBI Taxonomy" id="2972119"/>
    <lineage>
        <taxon>Eukaryota</taxon>
        <taxon>Fungi</taxon>
        <taxon>Dikarya</taxon>
        <taxon>Ascomycota</taxon>
        <taxon>Pezizomycotina</taxon>
        <taxon>Eurotiomycetes</taxon>
        <taxon>Eurotiomycetidae</taxon>
        <taxon>Eurotiales</taxon>
        <taxon>Aspergillaceae</taxon>
        <taxon>Penicillium</taxon>
    </lineage>
</organism>
<dbReference type="SUPFAM" id="SSF51905">
    <property type="entry name" value="FAD/NAD(P)-binding domain"/>
    <property type="match status" value="1"/>
</dbReference>
<protein>
    <recommendedName>
        <fullName evidence="4">FAD-binding domain-containing protein</fullName>
    </recommendedName>
</protein>
<dbReference type="PANTHER" id="PTHR46865">
    <property type="entry name" value="OXIDOREDUCTASE-RELATED"/>
    <property type="match status" value="1"/>
</dbReference>
<dbReference type="Proteomes" id="UP001150942">
    <property type="component" value="Unassembled WGS sequence"/>
</dbReference>
<dbReference type="OrthoDB" id="4362035at2759"/>
<dbReference type="EMBL" id="JAPQKQ010000003">
    <property type="protein sequence ID" value="KAJ5202497.1"/>
    <property type="molecule type" value="Genomic_DNA"/>
</dbReference>
<dbReference type="InterPro" id="IPR051704">
    <property type="entry name" value="FAD_aromatic-hydroxylase"/>
</dbReference>
<reference evidence="2" key="1">
    <citation type="submission" date="2022-11" db="EMBL/GenBank/DDBJ databases">
        <authorList>
            <person name="Petersen C."/>
        </authorList>
    </citation>
    <scope>NUCLEOTIDE SEQUENCE</scope>
    <source>
        <strain evidence="2">IBT 20477</strain>
    </source>
</reference>
<evidence type="ECO:0000256" key="1">
    <source>
        <dbReference type="SAM" id="MobiDB-lite"/>
    </source>
</evidence>
<evidence type="ECO:0008006" key="4">
    <source>
        <dbReference type="Google" id="ProtNLM"/>
    </source>
</evidence>
<evidence type="ECO:0000313" key="2">
    <source>
        <dbReference type="EMBL" id="KAJ5202497.1"/>
    </source>
</evidence>
<feature type="region of interest" description="Disordered" evidence="1">
    <location>
        <begin position="30"/>
        <end position="50"/>
    </location>
</feature>
<keyword evidence="3" id="KW-1185">Reference proteome</keyword>
<evidence type="ECO:0000313" key="3">
    <source>
        <dbReference type="Proteomes" id="UP001150942"/>
    </source>
</evidence>
<comment type="caution">
    <text evidence="2">The sequence shown here is derived from an EMBL/GenBank/DDBJ whole genome shotgun (WGS) entry which is preliminary data.</text>
</comment>
<accession>A0A9W9MJM1</accession>
<dbReference type="PANTHER" id="PTHR46865:SF7">
    <property type="entry name" value="MONOOXYGENASE, PUTATIVE (AFU_ORTHOLOGUE AFUA_8G07040)-RELATED"/>
    <property type="match status" value="1"/>
</dbReference>
<proteinExistence type="predicted"/>